<evidence type="ECO:0000259" key="2">
    <source>
        <dbReference type="Pfam" id="PF17921"/>
    </source>
</evidence>
<dbReference type="AlphaFoldDB" id="A0AAE0V3A1"/>
<evidence type="ECO:0000256" key="1">
    <source>
        <dbReference type="SAM" id="MobiDB-lite"/>
    </source>
</evidence>
<dbReference type="Gene3D" id="1.10.340.70">
    <property type="match status" value="1"/>
</dbReference>
<evidence type="ECO:0000313" key="4">
    <source>
        <dbReference type="Proteomes" id="UP001274896"/>
    </source>
</evidence>
<dbReference type="Pfam" id="PF17921">
    <property type="entry name" value="Integrase_H2C2"/>
    <property type="match status" value="1"/>
</dbReference>
<feature type="region of interest" description="Disordered" evidence="1">
    <location>
        <begin position="1"/>
        <end position="92"/>
    </location>
</feature>
<gene>
    <name evidence="3" type="ORF">QTP70_006783</name>
</gene>
<dbReference type="Proteomes" id="UP001274896">
    <property type="component" value="Unassembled WGS sequence"/>
</dbReference>
<feature type="compositionally biased region" description="Basic and acidic residues" evidence="1">
    <location>
        <begin position="22"/>
        <end position="92"/>
    </location>
</feature>
<accession>A0AAE0V3A1</accession>
<comment type="caution">
    <text evidence="3">The sequence shown here is derived from an EMBL/GenBank/DDBJ whole genome shotgun (WGS) entry which is preliminary data.</text>
</comment>
<feature type="compositionally biased region" description="Polar residues" evidence="1">
    <location>
        <begin position="176"/>
        <end position="186"/>
    </location>
</feature>
<reference evidence="3" key="1">
    <citation type="submission" date="2023-06" db="EMBL/GenBank/DDBJ databases">
        <title>Male Hemibagrus guttatus genome.</title>
        <authorList>
            <person name="Bian C."/>
        </authorList>
    </citation>
    <scope>NUCLEOTIDE SEQUENCE</scope>
    <source>
        <strain evidence="3">Male_cb2023</strain>
        <tissue evidence="3">Muscle</tissue>
    </source>
</reference>
<keyword evidence="4" id="KW-1185">Reference proteome</keyword>
<name>A0AAE0V3A1_9TELE</name>
<evidence type="ECO:0000313" key="3">
    <source>
        <dbReference type="EMBL" id="KAK3533091.1"/>
    </source>
</evidence>
<protein>
    <recommendedName>
        <fullName evidence="2">Integrase zinc-binding domain-containing protein</fullName>
    </recommendedName>
</protein>
<organism evidence="3 4">
    <name type="scientific">Hemibagrus guttatus</name>
    <dbReference type="NCBI Taxonomy" id="175788"/>
    <lineage>
        <taxon>Eukaryota</taxon>
        <taxon>Metazoa</taxon>
        <taxon>Chordata</taxon>
        <taxon>Craniata</taxon>
        <taxon>Vertebrata</taxon>
        <taxon>Euteleostomi</taxon>
        <taxon>Actinopterygii</taxon>
        <taxon>Neopterygii</taxon>
        <taxon>Teleostei</taxon>
        <taxon>Ostariophysi</taxon>
        <taxon>Siluriformes</taxon>
        <taxon>Bagridae</taxon>
        <taxon>Hemibagrus</taxon>
    </lineage>
</organism>
<feature type="region of interest" description="Disordered" evidence="1">
    <location>
        <begin position="157"/>
        <end position="197"/>
    </location>
</feature>
<sequence length="347" mass="39770">MSQDAMRQYHAESRQKLGIGSETDRQKEKDREREKKETDTGGETERQEREREREREREKHERYRRAEKGSKRDRERRRERERHSERKRENDGKGFTEYHYLCSTKCSPQNSKTGGDDTGLCDIWLVNSVQVLIRGPASKWHVVAGVIQKLPVPMLPPCCSDTEPSSPGESEKEANPLSSVSQQVTREGSFGREQKEDDRLKHCWGQVLQAEGVNTHQGNQLPAAYFLVKGGLLYYCTKCCGEPCDLLVVPHSWTALLMHLAHTHPLGGHLGPCNTLEKLKDRFTSPGMKAEVQAFSRACPRCQRMAPQKPEPPPYSTPHHRRPLRAYRHGPCWAAAKVNPFFMNTSW</sequence>
<proteinExistence type="predicted"/>
<dbReference type="InterPro" id="IPR041588">
    <property type="entry name" value="Integrase_H2C2"/>
</dbReference>
<dbReference type="EMBL" id="JAUCMX010000010">
    <property type="protein sequence ID" value="KAK3533091.1"/>
    <property type="molecule type" value="Genomic_DNA"/>
</dbReference>
<feature type="domain" description="Integrase zinc-binding" evidence="2">
    <location>
        <begin position="249"/>
        <end position="307"/>
    </location>
</feature>